<accession>A0A7Z0ESJ9</accession>
<evidence type="ECO:0000256" key="1">
    <source>
        <dbReference type="SAM" id="MobiDB-lite"/>
    </source>
</evidence>
<protein>
    <submittedName>
        <fullName evidence="2">Uncharacterized protein</fullName>
    </submittedName>
</protein>
<proteinExistence type="predicted"/>
<sequence>MNDPDVAVGAYLPLRFVLTGSVAVRTSFDPLRVDSEHTIGGRAQRGMLAAALRAAGRTRELQEWVARGRRVRFAPAYPRLEPEAAAPDRPRPRAAAAYPPPAYLYTPGKQGRTTVDVFGETDPDTPYRAVRELITLDRSLRAEVRTTAERYLGRSRTGDPGQGLPFFTTGIDPGQVFEARWQLRAPDHAALADLAERLVGALAEAEGTLTLGSGGTRAHGDVSVAPVDPAQPLSPDRADPLGGPRSWAAGEPVDLLLLSPALVVGADGQARPQALTRAVLDLLDRLWPGVTARVLAEHVEAGLVGAYHRGYRGPMAQRWAARPGSVVRLCLDRELTTDRVRDLEAHTLGERAVDGHGQFTLLAPPPGGPAPLAPVAAPRAAPAPGTVALPDGRPVPATAPLEPTGQLRTLDDALLWNAAAAPVRAHARSLARAAAAGLAPLTPGLLGRLREVLATHPGQDCGLALAELVATVAVRPGGTPPAHRPLHEKALRVLDRAVLVRPGHGDRVTVRAWLAGLADPVTWWSTHRPDPRSAPAYARALCAVDLASADGRPASTHPSGLTEHALAWERRTADRLCVLLVSSWLAEAARVVRRDPGRPAPGEREPVR</sequence>
<comment type="caution">
    <text evidence="2">The sequence shown here is derived from an EMBL/GenBank/DDBJ whole genome shotgun (WGS) entry which is preliminary data.</text>
</comment>
<evidence type="ECO:0000313" key="3">
    <source>
        <dbReference type="Proteomes" id="UP000572051"/>
    </source>
</evidence>
<reference evidence="2 3" key="1">
    <citation type="submission" date="2020-07" db="EMBL/GenBank/DDBJ databases">
        <title>Sequencing the genomes of 1000 actinobacteria strains.</title>
        <authorList>
            <person name="Klenk H.-P."/>
        </authorList>
    </citation>
    <scope>NUCLEOTIDE SEQUENCE [LARGE SCALE GENOMIC DNA]</scope>
    <source>
        <strain evidence="2 3">DSM 44442</strain>
    </source>
</reference>
<dbReference type="AlphaFoldDB" id="A0A7Z0ESJ9"/>
<gene>
    <name evidence="2" type="ORF">HNR10_005255</name>
</gene>
<feature type="compositionally biased region" description="Basic and acidic residues" evidence="1">
    <location>
        <begin position="82"/>
        <end position="91"/>
    </location>
</feature>
<name>A0A7Z0ESJ9_9ACTN</name>
<evidence type="ECO:0000313" key="2">
    <source>
        <dbReference type="EMBL" id="NYJ37374.1"/>
    </source>
</evidence>
<organism evidence="2 3">
    <name type="scientific">Nocardiopsis aegyptia</name>
    <dbReference type="NCBI Taxonomy" id="220378"/>
    <lineage>
        <taxon>Bacteria</taxon>
        <taxon>Bacillati</taxon>
        <taxon>Actinomycetota</taxon>
        <taxon>Actinomycetes</taxon>
        <taxon>Streptosporangiales</taxon>
        <taxon>Nocardiopsidaceae</taxon>
        <taxon>Nocardiopsis</taxon>
    </lineage>
</organism>
<keyword evidence="3" id="KW-1185">Reference proteome</keyword>
<dbReference type="Proteomes" id="UP000572051">
    <property type="component" value="Unassembled WGS sequence"/>
</dbReference>
<dbReference type="RefSeq" id="WP_179828044.1">
    <property type="nucleotide sequence ID" value="NZ_JACCFS010000001.1"/>
</dbReference>
<dbReference type="EMBL" id="JACCFS010000001">
    <property type="protein sequence ID" value="NYJ37374.1"/>
    <property type="molecule type" value="Genomic_DNA"/>
</dbReference>
<feature type="region of interest" description="Disordered" evidence="1">
    <location>
        <begin position="82"/>
        <end position="105"/>
    </location>
</feature>
<feature type="region of interest" description="Disordered" evidence="1">
    <location>
        <begin position="211"/>
        <end position="241"/>
    </location>
</feature>